<comment type="caution">
    <text evidence="4">The sequence shown here is derived from an EMBL/GenBank/DDBJ whole genome shotgun (WGS) entry which is preliminary data.</text>
</comment>
<dbReference type="GO" id="GO:0006334">
    <property type="term" value="P:nucleosome assembly"/>
    <property type="evidence" value="ECO:0007669"/>
    <property type="project" value="TreeGrafter"/>
</dbReference>
<feature type="compositionally biased region" description="Basic and acidic residues" evidence="3">
    <location>
        <begin position="376"/>
        <end position="397"/>
    </location>
</feature>
<evidence type="ECO:0000313" key="4">
    <source>
        <dbReference type="EMBL" id="KAJ1645434.1"/>
    </source>
</evidence>
<keyword evidence="2" id="KW-0175">Coiled coil</keyword>
<feature type="compositionally biased region" description="Low complexity" evidence="3">
    <location>
        <begin position="240"/>
        <end position="252"/>
    </location>
</feature>
<feature type="region of interest" description="Disordered" evidence="3">
    <location>
        <begin position="535"/>
        <end position="562"/>
    </location>
</feature>
<protein>
    <recommendedName>
        <fullName evidence="6">SPT2 chromatin protein</fullName>
    </recommendedName>
</protein>
<feature type="compositionally biased region" description="Polar residues" evidence="3">
    <location>
        <begin position="195"/>
        <end position="227"/>
    </location>
</feature>
<feature type="compositionally biased region" description="Basic and acidic residues" evidence="3">
    <location>
        <begin position="68"/>
        <end position="86"/>
    </location>
</feature>
<feature type="region of interest" description="Disordered" evidence="3">
    <location>
        <begin position="21"/>
        <end position="492"/>
    </location>
</feature>
<proteinExistence type="inferred from homology"/>
<evidence type="ECO:0000256" key="1">
    <source>
        <dbReference type="ARBA" id="ARBA00006461"/>
    </source>
</evidence>
<dbReference type="InterPro" id="IPR013256">
    <property type="entry name" value="Chromatin_SPT2"/>
</dbReference>
<dbReference type="Pfam" id="PF08243">
    <property type="entry name" value="SPT2"/>
    <property type="match status" value="1"/>
</dbReference>
<feature type="compositionally biased region" description="Low complexity" evidence="3">
    <location>
        <begin position="306"/>
        <end position="318"/>
    </location>
</feature>
<feature type="compositionally biased region" description="Basic and acidic residues" evidence="3">
    <location>
        <begin position="29"/>
        <end position="60"/>
    </location>
</feature>
<evidence type="ECO:0000256" key="2">
    <source>
        <dbReference type="ARBA" id="ARBA00023054"/>
    </source>
</evidence>
<feature type="compositionally biased region" description="Polar residues" evidence="3">
    <location>
        <begin position="286"/>
        <end position="295"/>
    </location>
</feature>
<feature type="compositionally biased region" description="Basic and acidic residues" evidence="3">
    <location>
        <begin position="543"/>
        <end position="562"/>
    </location>
</feature>
<dbReference type="AlphaFoldDB" id="A0A9W7XL44"/>
<comment type="similarity">
    <text evidence="1">Belongs to the SPT2 family.</text>
</comment>
<feature type="compositionally biased region" description="Low complexity" evidence="3">
    <location>
        <begin position="91"/>
        <end position="107"/>
    </location>
</feature>
<gene>
    <name evidence="4" type="ORF">LPJ64_002982</name>
</gene>
<keyword evidence="5" id="KW-1185">Reference proteome</keyword>
<feature type="compositionally biased region" description="Acidic residues" evidence="3">
    <location>
        <begin position="462"/>
        <end position="487"/>
    </location>
</feature>
<evidence type="ECO:0008006" key="6">
    <source>
        <dbReference type="Google" id="ProtNLM"/>
    </source>
</evidence>
<accession>A0A9W7XL44</accession>
<reference evidence="4" key="1">
    <citation type="submission" date="2022-07" db="EMBL/GenBank/DDBJ databases">
        <title>Phylogenomic reconstructions and comparative analyses of Kickxellomycotina fungi.</title>
        <authorList>
            <person name="Reynolds N.K."/>
            <person name="Stajich J.E."/>
            <person name="Barry K."/>
            <person name="Grigoriev I.V."/>
            <person name="Crous P."/>
            <person name="Smith M.E."/>
        </authorList>
    </citation>
    <scope>NUCLEOTIDE SEQUENCE</scope>
    <source>
        <strain evidence="4">NBRC 105413</strain>
    </source>
</reference>
<dbReference type="PANTHER" id="PTHR22691:SF8">
    <property type="entry name" value="PROTEIN SPT2 HOMOLOG"/>
    <property type="match status" value="1"/>
</dbReference>
<dbReference type="Proteomes" id="UP001145021">
    <property type="component" value="Unassembled WGS sequence"/>
</dbReference>
<feature type="compositionally biased region" description="Polar residues" evidence="3">
    <location>
        <begin position="129"/>
        <end position="138"/>
    </location>
</feature>
<dbReference type="EMBL" id="JANBOH010000106">
    <property type="protein sequence ID" value="KAJ1645434.1"/>
    <property type="molecule type" value="Genomic_DNA"/>
</dbReference>
<dbReference type="GO" id="GO:0003677">
    <property type="term" value="F:DNA binding"/>
    <property type="evidence" value="ECO:0007669"/>
    <property type="project" value="TreeGrafter"/>
</dbReference>
<feature type="compositionally biased region" description="Polar residues" evidence="3">
    <location>
        <begin position="108"/>
        <end position="120"/>
    </location>
</feature>
<dbReference type="GO" id="GO:0042393">
    <property type="term" value="F:histone binding"/>
    <property type="evidence" value="ECO:0007669"/>
    <property type="project" value="TreeGrafter"/>
</dbReference>
<organism evidence="4 5">
    <name type="scientific">Coemansia asiatica</name>
    <dbReference type="NCBI Taxonomy" id="1052880"/>
    <lineage>
        <taxon>Eukaryota</taxon>
        <taxon>Fungi</taxon>
        <taxon>Fungi incertae sedis</taxon>
        <taxon>Zoopagomycota</taxon>
        <taxon>Kickxellomycotina</taxon>
        <taxon>Kickxellomycetes</taxon>
        <taxon>Kickxellales</taxon>
        <taxon>Kickxellaceae</taxon>
        <taxon>Coemansia</taxon>
    </lineage>
</organism>
<name>A0A9W7XL44_9FUNG</name>
<feature type="compositionally biased region" description="Low complexity" evidence="3">
    <location>
        <begin position="398"/>
        <end position="411"/>
    </location>
</feature>
<sequence>MQLAERNTDDIQRMAHVRKRFAGSIPGLDDSHQEREAREKRRKIELENRIRQREQEEKQRQQRAQAVLERRRRERIEAERAEEARARQRQQHQQQQQKRQQQQQQQQTKPAVSLRNSVGNRATDKQPAGRSSSGSVISRETKAAADIGAKPTSSTQSLSYDQLMQIASGKKTIPAKPMAERNAKPAVLQPPPISAGSSRSTALRDSLSTVSRRPVEHNSSPRRQTASARLPTETKRASAHARAAAPNRASASILMRNSISATALPGARAAKSSTSLDSKRDGPSRKPSSADTSSARPRERVGQTDARAPARPAAQEPPRVSRRPPEREIDRFGVCPSSSSFASKKEPLRRGASRPNGIEPTRRDHLAAANESNRSSARESRDNARRSGDVRQLHNLDPRPSSSSSSRGGSRQIAQPAGRDIPGRSRPRINALPSSRGNAIDRSSFRQKTSSSSRRPRQRYEDDNDEDEDDSEYDSLDDFIVDDEEEGGDRYRAGSIREMFGVRYRDVNDDEDDDMEVSASQLMREDRISAKIGRLEDEEEERLLEQAERERRRRLREREQRR</sequence>
<dbReference type="GO" id="GO:0005730">
    <property type="term" value="C:nucleolus"/>
    <property type="evidence" value="ECO:0007669"/>
    <property type="project" value="TreeGrafter"/>
</dbReference>
<feature type="compositionally biased region" description="Polar residues" evidence="3">
    <location>
        <begin position="151"/>
        <end position="162"/>
    </location>
</feature>
<dbReference type="SMART" id="SM00784">
    <property type="entry name" value="SPT2"/>
    <property type="match status" value="1"/>
</dbReference>
<evidence type="ECO:0000256" key="3">
    <source>
        <dbReference type="SAM" id="MobiDB-lite"/>
    </source>
</evidence>
<dbReference type="PANTHER" id="PTHR22691">
    <property type="entry name" value="YEAST SPT2-RELATED"/>
    <property type="match status" value="1"/>
</dbReference>
<dbReference type="GO" id="GO:0006360">
    <property type="term" value="P:transcription by RNA polymerase I"/>
    <property type="evidence" value="ECO:0007669"/>
    <property type="project" value="TreeGrafter"/>
</dbReference>
<evidence type="ECO:0000313" key="5">
    <source>
        <dbReference type="Proteomes" id="UP001145021"/>
    </source>
</evidence>